<evidence type="ECO:0000259" key="2">
    <source>
        <dbReference type="Pfam" id="PF13579"/>
    </source>
</evidence>
<dbReference type="PANTHER" id="PTHR46401">
    <property type="entry name" value="GLYCOSYLTRANSFERASE WBBK-RELATED"/>
    <property type="match status" value="1"/>
</dbReference>
<evidence type="ECO:0000256" key="1">
    <source>
        <dbReference type="ARBA" id="ARBA00022679"/>
    </source>
</evidence>
<accession>A0ABY0P5S0</accession>
<name>A0ABY0P5S0_9HYPH</name>
<keyword evidence="1" id="KW-0808">Transferase</keyword>
<dbReference type="Pfam" id="PF13692">
    <property type="entry name" value="Glyco_trans_1_4"/>
    <property type="match status" value="1"/>
</dbReference>
<comment type="caution">
    <text evidence="3">The sequence shown here is derived from an EMBL/GenBank/DDBJ whole genome shotgun (WGS) entry which is preliminary data.</text>
</comment>
<protein>
    <submittedName>
        <fullName evidence="3">Glycosyltransferase involved in cell wall bisynthesis</fullName>
    </submittedName>
</protein>
<proteinExistence type="predicted"/>
<dbReference type="SUPFAM" id="SSF53756">
    <property type="entry name" value="UDP-Glycosyltransferase/glycogen phosphorylase"/>
    <property type="match status" value="1"/>
</dbReference>
<dbReference type="RefSeq" id="WP_091858429.1">
    <property type="nucleotide sequence ID" value="NZ_FNBZ01000005.1"/>
</dbReference>
<evidence type="ECO:0000313" key="3">
    <source>
        <dbReference type="EMBL" id="SDG78597.1"/>
    </source>
</evidence>
<dbReference type="EMBL" id="FNBZ01000005">
    <property type="protein sequence ID" value="SDG78597.1"/>
    <property type="molecule type" value="Genomic_DNA"/>
</dbReference>
<organism evidence="3 4">
    <name type="scientific">Bosea robiniae</name>
    <dbReference type="NCBI Taxonomy" id="1036780"/>
    <lineage>
        <taxon>Bacteria</taxon>
        <taxon>Pseudomonadati</taxon>
        <taxon>Pseudomonadota</taxon>
        <taxon>Alphaproteobacteria</taxon>
        <taxon>Hyphomicrobiales</taxon>
        <taxon>Boseaceae</taxon>
        <taxon>Bosea</taxon>
    </lineage>
</organism>
<gene>
    <name evidence="3" type="ORF">SAMN05421844_105271</name>
</gene>
<evidence type="ECO:0000313" key="4">
    <source>
        <dbReference type="Proteomes" id="UP000199468"/>
    </source>
</evidence>
<dbReference type="Gene3D" id="3.40.50.2000">
    <property type="entry name" value="Glycogen Phosphorylase B"/>
    <property type="match status" value="2"/>
</dbReference>
<dbReference type="Proteomes" id="UP000199468">
    <property type="component" value="Unassembled WGS sequence"/>
</dbReference>
<keyword evidence="4" id="KW-1185">Reference proteome</keyword>
<dbReference type="PANTHER" id="PTHR46401:SF2">
    <property type="entry name" value="GLYCOSYLTRANSFERASE WBBK-RELATED"/>
    <property type="match status" value="1"/>
</dbReference>
<dbReference type="Pfam" id="PF13579">
    <property type="entry name" value="Glyco_trans_4_4"/>
    <property type="match status" value="1"/>
</dbReference>
<dbReference type="InterPro" id="IPR028098">
    <property type="entry name" value="Glyco_trans_4-like_N"/>
</dbReference>
<reference evidence="3 4" key="1">
    <citation type="submission" date="2016-10" db="EMBL/GenBank/DDBJ databases">
        <authorList>
            <person name="Varghese N."/>
            <person name="Submissions S."/>
        </authorList>
    </citation>
    <scope>NUCLEOTIDE SEQUENCE [LARGE SCALE GENOMIC DNA]</scope>
    <source>
        <strain evidence="3 4">DSM 26672</strain>
    </source>
</reference>
<sequence length="386" mass="42049">MTRIALVCVSPLQHDSRVLRHAALLVGAGYDVRIFAQAPLPATPPAPVSVIPGPGSDTRVRLGMVLRQAPATLLPASADLLYWLSPSRLTTRSDLLRFKPDLVIANDWRALPIAYAAKQACRARIIYDSHEFASEEFTDSWRWRVLARQHVVRIEDRYIREADAVATVSDGIADALAQRYGLARPTVVSNTPAWQATAFRPTTRPVTVLYHGAVVPRRGLETLIESVASWPKEFRLVIRGPAQGGFDQHLHNLAGPLGERIAIEPPVPPDQLISTAAQADIGIFLLSNSTTHARFAMPNKIFEYMQAGLMVISSDLPEIRRMIEAAACGMLLSNDSPEGIAACLASLDAARIDTCKRAALARAQDINFEAEGGKLLALVARLAPKP</sequence>
<feature type="domain" description="Glycosyltransferase subfamily 4-like N-terminal" evidence="2">
    <location>
        <begin position="17"/>
        <end position="190"/>
    </location>
</feature>